<dbReference type="RefSeq" id="WP_310174953.1">
    <property type="nucleotide sequence ID" value="NZ_BAABHE010000002.1"/>
</dbReference>
<dbReference type="PANTHER" id="PTHR18901">
    <property type="entry name" value="2-DEOXYGLUCOSE-6-PHOSPHATE PHOSPHATASE 2"/>
    <property type="match status" value="1"/>
</dbReference>
<evidence type="ECO:0000313" key="2">
    <source>
        <dbReference type="Proteomes" id="UP001183794"/>
    </source>
</evidence>
<dbReference type="Gene3D" id="1.10.150.240">
    <property type="entry name" value="Putative phosphatase, domain 2"/>
    <property type="match status" value="1"/>
</dbReference>
<dbReference type="PANTHER" id="PTHR18901:SF38">
    <property type="entry name" value="PSEUDOURIDINE-5'-PHOSPHATASE"/>
    <property type="match status" value="1"/>
</dbReference>
<dbReference type="InterPro" id="IPR023214">
    <property type="entry name" value="HAD_sf"/>
</dbReference>
<dbReference type="SFLD" id="SFLDS00003">
    <property type="entry name" value="Haloacid_Dehalogenase"/>
    <property type="match status" value="1"/>
</dbReference>
<comment type="caution">
    <text evidence="1">The sequence shown here is derived from an EMBL/GenBank/DDBJ whole genome shotgun (WGS) entry which is preliminary data.</text>
</comment>
<dbReference type="GO" id="GO:0016787">
    <property type="term" value="F:hydrolase activity"/>
    <property type="evidence" value="ECO:0007669"/>
    <property type="project" value="UniProtKB-KW"/>
</dbReference>
<protein>
    <submittedName>
        <fullName evidence="1">HAD superfamily hydrolase (TIGR01509 family)</fullName>
    </submittedName>
</protein>
<dbReference type="CDD" id="cd07505">
    <property type="entry name" value="HAD_BPGM-like"/>
    <property type="match status" value="1"/>
</dbReference>
<dbReference type="Pfam" id="PF13419">
    <property type="entry name" value="HAD_2"/>
    <property type="match status" value="1"/>
</dbReference>
<evidence type="ECO:0000313" key="1">
    <source>
        <dbReference type="EMBL" id="MDR7348092.1"/>
    </source>
</evidence>
<accession>A0ABU2B395</accession>
<sequence length="240" mass="25845">MTQTLQAVLWDMDGTLVDTEPYWYNAEVELLDEYGKPWSVEQSEALIGNALPLSAVALQQAGVDLGIRDIIDRLTHSVARQVRQRVPWRPGARELLQQLHAASVPCALVTMSETALADEVIQHLPEDTFPVQVTGTSVERGKPEPDPYLLAAQRLIDRAADPTTMGINGMVAIEDSLTGVTSALAAGLTTVGVPNILPLSPQPGLTVWPTLAGTTVEDLIEVLRTDQRHTSRVVGSALGS</sequence>
<dbReference type="InterPro" id="IPR023198">
    <property type="entry name" value="PGP-like_dom2"/>
</dbReference>
<gene>
    <name evidence="1" type="ORF">J2S62_002349</name>
</gene>
<reference evidence="1 2" key="1">
    <citation type="submission" date="2023-07" db="EMBL/GenBank/DDBJ databases">
        <title>Sequencing the genomes of 1000 actinobacteria strains.</title>
        <authorList>
            <person name="Klenk H.-P."/>
        </authorList>
    </citation>
    <scope>NUCLEOTIDE SEQUENCE [LARGE SCALE GENOMIC DNA]</scope>
    <source>
        <strain evidence="1 2">DSM 22966</strain>
    </source>
</reference>
<organism evidence="1 2">
    <name type="scientific">Enteractinococcus fodinae</name>
    <dbReference type="NCBI Taxonomy" id="684663"/>
    <lineage>
        <taxon>Bacteria</taxon>
        <taxon>Bacillati</taxon>
        <taxon>Actinomycetota</taxon>
        <taxon>Actinomycetes</taxon>
        <taxon>Micrococcales</taxon>
        <taxon>Micrococcaceae</taxon>
    </lineage>
</organism>
<dbReference type="SFLD" id="SFLDG01129">
    <property type="entry name" value="C1.5:_HAD__Beta-PGM__Phosphata"/>
    <property type="match status" value="1"/>
</dbReference>
<proteinExistence type="predicted"/>
<name>A0ABU2B395_9MICC</name>
<keyword evidence="2" id="KW-1185">Reference proteome</keyword>
<dbReference type="Proteomes" id="UP001183794">
    <property type="component" value="Unassembled WGS sequence"/>
</dbReference>
<dbReference type="Gene3D" id="3.40.50.1000">
    <property type="entry name" value="HAD superfamily/HAD-like"/>
    <property type="match status" value="1"/>
</dbReference>
<dbReference type="InterPro" id="IPR036412">
    <property type="entry name" value="HAD-like_sf"/>
</dbReference>
<keyword evidence="1" id="KW-0378">Hydrolase</keyword>
<dbReference type="SUPFAM" id="SSF56784">
    <property type="entry name" value="HAD-like"/>
    <property type="match status" value="1"/>
</dbReference>
<dbReference type="EMBL" id="JAVDYJ010000001">
    <property type="protein sequence ID" value="MDR7348092.1"/>
    <property type="molecule type" value="Genomic_DNA"/>
</dbReference>
<dbReference type="InterPro" id="IPR041492">
    <property type="entry name" value="HAD_2"/>
</dbReference>